<sequence>MMPQSEFIPIYRIGPQDRITLDGIAYRLRQRTSDGYLLARVDDPGVIETFTYDQLHALSAQPDYRFERHAFDVGHLKARMHADANLIADLPAKEQMKVLWKYTFCTAFLKMEAAKKASRSDPSMKRAIKQIQSELAVQEDIRTGKRGKHGHLVRPRAGDPQSSQPPRPPCERTLRGWIKRFEDSGLCATGLRDRYRMCGDRATERIQSETRILMVEFAPRYGSENRPSIRDVYKALKAEIEKRNGERASTGLSKLRPPSYKRFAEEVRSLPEFDVYAGRYGLQAAMKKFAMVANGPDIERPLQRAEIDEWRVNLMTLCTNAALHDKLPDDLKTEIATLRPWICVAMDAASRVILGMKLDVTPTASLAVETLEMVVSPKKPYADAAGALSPCDFYGTPESVVHDQGPSFLSTAFRRAIVDLGTDPDAPPAGLPHLRGRVERLFKTAGTGALAPFTGRTFESVVAKGDYDPQARASLSVEELCQALVRWVVDIYHNTPHAGLGGETPANAWKRLVAKYGVIPPPDRHVRRAIFGVDLSRALSSRGIRVLGLHYTCSELQEYRRKVGDVEVDARLDPLDLGHVSVRLSEAGWLAVPCIRPGFDDVPAHIWLSASADLRRRFAAEARLNDEVIAAAISDAWELASRAAARANIVSTRPTRSQLDHAEQSLGIGFPAPATEPSTTDPLGGDLTARAISTGGDKSTAFPRHVSSGPMRPSRTVEFED</sequence>
<dbReference type="SUPFAM" id="SSF53098">
    <property type="entry name" value="Ribonuclease H-like"/>
    <property type="match status" value="1"/>
</dbReference>
<dbReference type="RefSeq" id="WP_167673226.1">
    <property type="nucleotide sequence ID" value="NZ_JAATJS010000003.1"/>
</dbReference>
<accession>A0ABX0VCD7</accession>
<dbReference type="InterPro" id="IPR001584">
    <property type="entry name" value="Integrase_cat-core"/>
</dbReference>
<evidence type="ECO:0000313" key="3">
    <source>
        <dbReference type="EMBL" id="NIX77353.1"/>
    </source>
</evidence>
<gene>
    <name evidence="3" type="ORF">HB375_12120</name>
</gene>
<dbReference type="InterPro" id="IPR015378">
    <property type="entry name" value="Transposase-like_Mu_C"/>
</dbReference>
<dbReference type="Pfam" id="PF09299">
    <property type="entry name" value="Mu-transpos_C"/>
    <property type="match status" value="1"/>
</dbReference>
<dbReference type="Proteomes" id="UP000707352">
    <property type="component" value="Unassembled WGS sequence"/>
</dbReference>
<reference evidence="3 4" key="1">
    <citation type="submission" date="2020-03" db="EMBL/GenBank/DDBJ databases">
        <title>The genome sequence of Microvirga sp. c23x22.</title>
        <authorList>
            <person name="Zhang X."/>
        </authorList>
    </citation>
    <scope>NUCLEOTIDE SEQUENCE [LARGE SCALE GENOMIC DNA]</scope>
    <source>
        <strain evidence="4">c23x22</strain>
    </source>
</reference>
<proteinExistence type="predicted"/>
<feature type="region of interest" description="Disordered" evidence="1">
    <location>
        <begin position="138"/>
        <end position="171"/>
    </location>
</feature>
<evidence type="ECO:0000259" key="2">
    <source>
        <dbReference type="PROSITE" id="PS50994"/>
    </source>
</evidence>
<dbReference type="Gene3D" id="3.30.420.10">
    <property type="entry name" value="Ribonuclease H-like superfamily/Ribonuclease H"/>
    <property type="match status" value="1"/>
</dbReference>
<comment type="caution">
    <text evidence="3">The sequence shown here is derived from an EMBL/GenBank/DDBJ whole genome shotgun (WGS) entry which is preliminary data.</text>
</comment>
<feature type="compositionally biased region" description="Basic residues" evidence="1">
    <location>
        <begin position="144"/>
        <end position="154"/>
    </location>
</feature>
<dbReference type="InterPro" id="IPR036397">
    <property type="entry name" value="RNaseH_sf"/>
</dbReference>
<feature type="region of interest" description="Disordered" evidence="1">
    <location>
        <begin position="667"/>
        <end position="721"/>
    </location>
</feature>
<feature type="domain" description="Integrase catalytic" evidence="2">
    <location>
        <begin position="297"/>
        <end position="513"/>
    </location>
</feature>
<dbReference type="InterPro" id="IPR012337">
    <property type="entry name" value="RNaseH-like_sf"/>
</dbReference>
<name>A0ABX0VCD7_9HYPH</name>
<organism evidence="3 4">
    <name type="scientific">Microvirga terricola</name>
    <dbReference type="NCBI Taxonomy" id="2719797"/>
    <lineage>
        <taxon>Bacteria</taxon>
        <taxon>Pseudomonadati</taxon>
        <taxon>Pseudomonadota</taxon>
        <taxon>Alphaproteobacteria</taxon>
        <taxon>Hyphomicrobiales</taxon>
        <taxon>Methylobacteriaceae</taxon>
        <taxon>Microvirga</taxon>
    </lineage>
</organism>
<dbReference type="PROSITE" id="PS50994">
    <property type="entry name" value="INTEGRASE"/>
    <property type="match status" value="1"/>
</dbReference>
<protein>
    <submittedName>
        <fullName evidence="3">Transposase</fullName>
    </submittedName>
</protein>
<evidence type="ECO:0000313" key="4">
    <source>
        <dbReference type="Proteomes" id="UP000707352"/>
    </source>
</evidence>
<dbReference type="EMBL" id="JAATJS010000003">
    <property type="protein sequence ID" value="NIX77353.1"/>
    <property type="molecule type" value="Genomic_DNA"/>
</dbReference>
<evidence type="ECO:0000256" key="1">
    <source>
        <dbReference type="SAM" id="MobiDB-lite"/>
    </source>
</evidence>
<keyword evidence="4" id="KW-1185">Reference proteome</keyword>